<dbReference type="AlphaFoldDB" id="A0A5E5AIV9"/>
<gene>
    <name evidence="1" type="ORF">PCA31118_04309</name>
</gene>
<evidence type="ECO:0000313" key="1">
    <source>
        <dbReference type="EMBL" id="VVE72772.1"/>
    </source>
</evidence>
<dbReference type="EMBL" id="CABPSQ010000010">
    <property type="protein sequence ID" value="VVE72772.1"/>
    <property type="molecule type" value="Genomic_DNA"/>
</dbReference>
<sequence length="93" mass="10462">MKELLDDAQMKQNLMLILNEMADQPDVARYFPPTMLPYTELMAQIREFVELAGEYSLAYEYIVGALETSPFRVSGEAAIKLLEVGLLMGAKSE</sequence>
<reference evidence="1 2" key="1">
    <citation type="submission" date="2019-08" db="EMBL/GenBank/DDBJ databases">
        <authorList>
            <person name="Peeters C."/>
        </authorList>
    </citation>
    <scope>NUCLEOTIDE SEQUENCE [LARGE SCALE GENOMIC DNA]</scope>
    <source>
        <strain evidence="1 2">LMG 31118</strain>
    </source>
</reference>
<proteinExistence type="predicted"/>
<protein>
    <submittedName>
        <fullName evidence="1">Uncharacterized protein</fullName>
    </submittedName>
</protein>
<keyword evidence="2" id="KW-1185">Reference proteome</keyword>
<dbReference type="Proteomes" id="UP000414136">
    <property type="component" value="Unassembled WGS sequence"/>
</dbReference>
<evidence type="ECO:0000313" key="2">
    <source>
        <dbReference type="Proteomes" id="UP000414136"/>
    </source>
</evidence>
<dbReference type="RefSeq" id="WP_217431289.1">
    <property type="nucleotide sequence ID" value="NZ_CABPSQ010000010.1"/>
</dbReference>
<name>A0A5E5AIV9_9BURK</name>
<organism evidence="1 2">
    <name type="scientific">Pandoraea captiosa</name>
    <dbReference type="NCBI Taxonomy" id="2508302"/>
    <lineage>
        <taxon>Bacteria</taxon>
        <taxon>Pseudomonadati</taxon>
        <taxon>Pseudomonadota</taxon>
        <taxon>Betaproteobacteria</taxon>
        <taxon>Burkholderiales</taxon>
        <taxon>Burkholderiaceae</taxon>
        <taxon>Pandoraea</taxon>
    </lineage>
</organism>
<accession>A0A5E5AIV9</accession>